<evidence type="ECO:0000259" key="1">
    <source>
        <dbReference type="Pfam" id="PF24096"/>
    </source>
</evidence>
<dbReference type="InterPro" id="IPR055803">
    <property type="entry name" value="DUF7379"/>
</dbReference>
<dbReference type="InterPro" id="IPR029058">
    <property type="entry name" value="AB_hydrolase_fold"/>
</dbReference>
<dbReference type="AlphaFoldDB" id="A0A2H4ULE2"/>
<protein>
    <submittedName>
        <fullName evidence="2">Esterase/lipase</fullName>
    </submittedName>
</protein>
<organism evidence="2">
    <name type="scientific">uncultured prokaryote</name>
    <dbReference type="NCBI Taxonomy" id="198431"/>
    <lineage>
        <taxon>unclassified sequences</taxon>
        <taxon>environmental samples</taxon>
    </lineage>
</organism>
<sequence length="218" mass="23939">MKEAVVLIHGIWMNGTEMFRLRQRLTEAGYECYQFRYSTLNCSPAENAELLHELAHSISAPVVHFVCHSLGGLVMLHLFDKHLVEKKGRVVFLGVPVNGSQVARRLSSSVLTRWTVGKSIEHGLLGDRPVWKKWRDLGVVSGSLPIGIGLFVGGPPLPHDGTVSVEETYLGGATDYITVSVSHFGLLYSEYVSIQVVTFLRVGKFGDEASELLFDGAG</sequence>
<dbReference type="EMBL" id="KY203033">
    <property type="protein sequence ID" value="ATZ76874.1"/>
    <property type="molecule type" value="Genomic_DNA"/>
</dbReference>
<dbReference type="SUPFAM" id="SSF53474">
    <property type="entry name" value="alpha/beta-Hydrolases"/>
    <property type="match status" value="1"/>
</dbReference>
<feature type="domain" description="DUF7379" evidence="1">
    <location>
        <begin position="23"/>
        <end position="107"/>
    </location>
</feature>
<proteinExistence type="predicted"/>
<dbReference type="PANTHER" id="PTHR37946">
    <property type="entry name" value="SLL1969 PROTEIN"/>
    <property type="match status" value="1"/>
</dbReference>
<dbReference type="ESTHER" id="9zzzz-KY203033">
    <property type="family name" value="6_AlphaBeta_hydrolase"/>
</dbReference>
<dbReference type="PANTHER" id="PTHR37946:SF1">
    <property type="entry name" value="SLL1969 PROTEIN"/>
    <property type="match status" value="1"/>
</dbReference>
<evidence type="ECO:0000313" key="2">
    <source>
        <dbReference type="EMBL" id="ATZ76874.1"/>
    </source>
</evidence>
<name>A0A2H4ULE2_9ZZZZ</name>
<dbReference type="SMR" id="A0A2H4ULE2"/>
<accession>A0A2H4ULE2</accession>
<reference evidence="2" key="1">
    <citation type="submission" date="2016-11" db="EMBL/GenBank/DDBJ databases">
        <title>In situ enriched metagenome sample from a marine hydrothermal sediment.</title>
        <authorList>
            <person name="Stokke R."/>
            <person name="Steen I.H."/>
        </authorList>
    </citation>
    <scope>NUCLEOTIDE SEQUENCE</scope>
</reference>
<dbReference type="Pfam" id="PF24096">
    <property type="entry name" value="DUF7379"/>
    <property type="match status" value="1"/>
</dbReference>
<dbReference type="Gene3D" id="3.40.50.1820">
    <property type="entry name" value="alpha/beta hydrolase"/>
    <property type="match status" value="1"/>
</dbReference>